<evidence type="ECO:0000256" key="1">
    <source>
        <dbReference type="SAM" id="MobiDB-lite"/>
    </source>
</evidence>
<proteinExistence type="predicted"/>
<comment type="caution">
    <text evidence="2">The sequence shown here is derived from an EMBL/GenBank/DDBJ whole genome shotgun (WGS) entry which is preliminary data.</text>
</comment>
<dbReference type="Proteomes" id="UP000076154">
    <property type="component" value="Unassembled WGS sequence"/>
</dbReference>
<evidence type="ECO:0000313" key="3">
    <source>
        <dbReference type="Proteomes" id="UP000076154"/>
    </source>
</evidence>
<dbReference type="EMBL" id="LUEZ02000040">
    <property type="protein sequence ID" value="RDB26074.1"/>
    <property type="molecule type" value="Genomic_DNA"/>
</dbReference>
<gene>
    <name evidence="2" type="ORF">Hypma_006151</name>
</gene>
<accession>A0A369K2T0</accession>
<feature type="compositionally biased region" description="Basic and acidic residues" evidence="1">
    <location>
        <begin position="184"/>
        <end position="193"/>
    </location>
</feature>
<protein>
    <submittedName>
        <fullName evidence="2">Uncharacterized protein</fullName>
    </submittedName>
</protein>
<dbReference type="AlphaFoldDB" id="A0A369K2T0"/>
<name>A0A369K2T0_HYPMA</name>
<feature type="region of interest" description="Disordered" evidence="1">
    <location>
        <begin position="24"/>
        <end position="46"/>
    </location>
</feature>
<feature type="region of interest" description="Disordered" evidence="1">
    <location>
        <begin position="169"/>
        <end position="210"/>
    </location>
</feature>
<dbReference type="InParanoid" id="A0A369K2T0"/>
<reference evidence="2" key="1">
    <citation type="submission" date="2018-04" db="EMBL/GenBank/DDBJ databases">
        <title>Whole genome sequencing of Hypsizygus marmoreus.</title>
        <authorList>
            <person name="Choi I.-G."/>
            <person name="Min B."/>
            <person name="Kim J.-G."/>
            <person name="Kim S."/>
            <person name="Oh Y.-L."/>
            <person name="Kong W.-S."/>
            <person name="Park H."/>
            <person name="Jeong J."/>
            <person name="Song E.-S."/>
        </authorList>
    </citation>
    <scope>NUCLEOTIDE SEQUENCE [LARGE SCALE GENOMIC DNA]</scope>
    <source>
        <strain evidence="2">51987-8</strain>
    </source>
</reference>
<keyword evidence="3" id="KW-1185">Reference proteome</keyword>
<evidence type="ECO:0000313" key="2">
    <source>
        <dbReference type="EMBL" id="RDB26074.1"/>
    </source>
</evidence>
<organism evidence="2 3">
    <name type="scientific">Hypsizygus marmoreus</name>
    <name type="common">White beech mushroom</name>
    <name type="synonym">Agaricus marmoreus</name>
    <dbReference type="NCBI Taxonomy" id="39966"/>
    <lineage>
        <taxon>Eukaryota</taxon>
        <taxon>Fungi</taxon>
        <taxon>Dikarya</taxon>
        <taxon>Basidiomycota</taxon>
        <taxon>Agaricomycotina</taxon>
        <taxon>Agaricomycetes</taxon>
        <taxon>Agaricomycetidae</taxon>
        <taxon>Agaricales</taxon>
        <taxon>Tricholomatineae</taxon>
        <taxon>Lyophyllaceae</taxon>
        <taxon>Hypsizygus</taxon>
    </lineage>
</organism>
<sequence>MATWIYEATGKIRRLAIDETNEGGRIKLSGGAGGRRERRDSVSRLQQQNPTHLLSLHVVAKDVSPLPAGVRIREDLRCDNGNLEVRMMIAVLRTAPQFPPPTRHDGTCENLGCKGEKLDDRMVSVLENDGTFRGGRNVLPLPAGGKICENLDWEIGLLEVGMETLLSSDRSLMPHRKSPTRSDGTSRRQERGAAPRGGQDLGKYMLKTEI</sequence>